<dbReference type="RefSeq" id="YP_010112757.1">
    <property type="nucleotide sequence ID" value="NC_055895.1"/>
</dbReference>
<organism evidence="1 2">
    <name type="scientific">uncultured phage cr7_1</name>
    <dbReference type="NCBI Taxonomy" id="2772086"/>
    <lineage>
        <taxon>Viruses</taxon>
        <taxon>Duplodnaviria</taxon>
        <taxon>Heunggongvirae</taxon>
        <taxon>Uroviricota</taxon>
        <taxon>Caudoviricetes</taxon>
        <taxon>Crassvirales</taxon>
        <taxon>Suoliviridae</taxon>
        <taxon>Oafivirinae</taxon>
        <taxon>Burzaovirus</taxon>
        <taxon>Burzaovirus coli</taxon>
    </lineage>
</organism>
<dbReference type="EMBL" id="MT774402">
    <property type="protein sequence ID" value="QOR57305.1"/>
    <property type="molecule type" value="Genomic_DNA"/>
</dbReference>
<sequence>MSEINVNIVETTIKSNRTPLSMLGAKMFGQDVFTPQTRLFNPDHDKVLEQAKQSSNVNLVLNRSPRRFSIGYITIESMATKQNAIGDVVCRLNEGTDNQIDIPLGENSTKFGETTEEAVQNALKDKNSKAVFSDPKDLSVILNDLNRGEIARLDAMIEQLQKAKAQCVSAISANEKIVADYERQKTESKPADKIALNSWRLF</sequence>
<evidence type="ECO:0000313" key="1">
    <source>
        <dbReference type="EMBL" id="QOR57305.1"/>
    </source>
</evidence>
<dbReference type="Proteomes" id="UP000593599">
    <property type="component" value="Segment"/>
</dbReference>
<evidence type="ECO:0000313" key="2">
    <source>
        <dbReference type="Proteomes" id="UP000593599"/>
    </source>
</evidence>
<reference evidence="1 2" key="1">
    <citation type="submission" date="2020-07" db="EMBL/GenBank/DDBJ databases">
        <title>Taxonomic proposal: Crassvirales, a new order of highly abundant and diverse bacterial viruses.</title>
        <authorList>
            <person name="Shkoporov A.N."/>
            <person name="Stockdale S.R."/>
            <person name="Guerin E."/>
            <person name="Ross R.P."/>
            <person name="Hill C."/>
        </authorList>
    </citation>
    <scope>NUCLEOTIDE SEQUENCE [LARGE SCALE GENOMIC DNA]</scope>
</reference>
<proteinExistence type="predicted"/>
<accession>A0A7M1RS97</accession>
<protein>
    <submittedName>
        <fullName evidence="1">Uncharacterized protein</fullName>
    </submittedName>
</protein>
<dbReference type="GeneID" id="65131242"/>
<keyword evidence="2" id="KW-1185">Reference proteome</keyword>
<name>A0A7M1RS97_9CAUD</name>
<dbReference type="KEGG" id="vg:65131242"/>